<sequence>MFHERLERLFHADVIFRWFNPGPTSKKLWEYIFMGYNLKEYTKAMDMCLCA</sequence>
<evidence type="ECO:0000313" key="1">
    <source>
        <dbReference type="EMBL" id="CAG7688574.1"/>
    </source>
</evidence>
<dbReference type="EMBL" id="CAJVCH010020175">
    <property type="protein sequence ID" value="CAG7688574.1"/>
    <property type="molecule type" value="Genomic_DNA"/>
</dbReference>
<dbReference type="Proteomes" id="UP000708208">
    <property type="component" value="Unassembled WGS sequence"/>
</dbReference>
<name>A0A8J2JSB5_9HEXA</name>
<dbReference type="AlphaFoldDB" id="A0A8J2JSB5"/>
<dbReference type="OrthoDB" id="8288735at2759"/>
<evidence type="ECO:0000313" key="2">
    <source>
        <dbReference type="Proteomes" id="UP000708208"/>
    </source>
</evidence>
<organism evidence="1 2">
    <name type="scientific">Allacma fusca</name>
    <dbReference type="NCBI Taxonomy" id="39272"/>
    <lineage>
        <taxon>Eukaryota</taxon>
        <taxon>Metazoa</taxon>
        <taxon>Ecdysozoa</taxon>
        <taxon>Arthropoda</taxon>
        <taxon>Hexapoda</taxon>
        <taxon>Collembola</taxon>
        <taxon>Symphypleona</taxon>
        <taxon>Sminthuridae</taxon>
        <taxon>Allacma</taxon>
    </lineage>
</organism>
<protein>
    <submittedName>
        <fullName evidence="1">Uncharacterized protein</fullName>
    </submittedName>
</protein>
<comment type="caution">
    <text evidence="1">The sequence shown here is derived from an EMBL/GenBank/DDBJ whole genome shotgun (WGS) entry which is preliminary data.</text>
</comment>
<feature type="non-terminal residue" evidence="1">
    <location>
        <position position="51"/>
    </location>
</feature>
<keyword evidence="2" id="KW-1185">Reference proteome</keyword>
<accession>A0A8J2JSB5</accession>
<gene>
    <name evidence="1" type="ORF">AFUS01_LOCUS3360</name>
</gene>
<reference evidence="1" key="1">
    <citation type="submission" date="2021-06" db="EMBL/GenBank/DDBJ databases">
        <authorList>
            <person name="Hodson N. C."/>
            <person name="Mongue J. A."/>
            <person name="Jaron S. K."/>
        </authorList>
    </citation>
    <scope>NUCLEOTIDE SEQUENCE</scope>
</reference>
<proteinExistence type="predicted"/>